<name>A0A5A7VGP6_CUCMM</name>
<protein>
    <submittedName>
        <fullName evidence="1 2">Retrotransposon</fullName>
    </submittedName>
</protein>
<dbReference type="Proteomes" id="UP000321947">
    <property type="component" value="Unassembled WGS sequence"/>
</dbReference>
<gene>
    <name evidence="2" type="ORF">E5676_scaffold76G00570</name>
    <name evidence="1" type="ORF">E6C27_scaffold17G002140</name>
</gene>
<sequence length="76" mass="8237">MSQIPYALAVGSLMYTMEAVKCIMRYLRGALSLKLTFGDGKPVLAGYTDSYMDLDLGIRKSTSGYLITFAGGAVSW</sequence>
<dbReference type="EMBL" id="SSTD01012420">
    <property type="protein sequence ID" value="TYK08746.1"/>
    <property type="molecule type" value="Genomic_DNA"/>
</dbReference>
<evidence type="ECO:0000313" key="2">
    <source>
        <dbReference type="EMBL" id="TYK08746.1"/>
    </source>
</evidence>
<evidence type="ECO:0000313" key="4">
    <source>
        <dbReference type="Proteomes" id="UP000321947"/>
    </source>
</evidence>
<evidence type="ECO:0000313" key="3">
    <source>
        <dbReference type="Proteomes" id="UP000321393"/>
    </source>
</evidence>
<reference evidence="3 4" key="1">
    <citation type="submission" date="2019-08" db="EMBL/GenBank/DDBJ databases">
        <title>Draft genome sequences of two oriental melons (Cucumis melo L. var makuwa).</title>
        <authorList>
            <person name="Kwon S.-Y."/>
        </authorList>
    </citation>
    <scope>NUCLEOTIDE SEQUENCE [LARGE SCALE GENOMIC DNA]</scope>
    <source>
        <strain evidence="4">cv. Chang Bougi</strain>
        <strain evidence="3">cv. SW 3</strain>
        <tissue evidence="1">Leaf</tissue>
    </source>
</reference>
<dbReference type="Proteomes" id="UP000321393">
    <property type="component" value="Unassembled WGS sequence"/>
</dbReference>
<dbReference type="EMBL" id="SSTE01001516">
    <property type="protein sequence ID" value="KAA0065506.1"/>
    <property type="molecule type" value="Genomic_DNA"/>
</dbReference>
<dbReference type="AlphaFoldDB" id="A0A5A7VGP6"/>
<accession>A0A5A7VGP6</accession>
<comment type="caution">
    <text evidence="1">The sequence shown here is derived from an EMBL/GenBank/DDBJ whole genome shotgun (WGS) entry which is preliminary data.</text>
</comment>
<dbReference type="OrthoDB" id="1727749at2759"/>
<organism evidence="1 3">
    <name type="scientific">Cucumis melo var. makuwa</name>
    <name type="common">Oriental melon</name>
    <dbReference type="NCBI Taxonomy" id="1194695"/>
    <lineage>
        <taxon>Eukaryota</taxon>
        <taxon>Viridiplantae</taxon>
        <taxon>Streptophyta</taxon>
        <taxon>Embryophyta</taxon>
        <taxon>Tracheophyta</taxon>
        <taxon>Spermatophyta</taxon>
        <taxon>Magnoliopsida</taxon>
        <taxon>eudicotyledons</taxon>
        <taxon>Gunneridae</taxon>
        <taxon>Pentapetalae</taxon>
        <taxon>rosids</taxon>
        <taxon>fabids</taxon>
        <taxon>Cucurbitales</taxon>
        <taxon>Cucurbitaceae</taxon>
        <taxon>Benincaseae</taxon>
        <taxon>Cucumis</taxon>
    </lineage>
</organism>
<proteinExistence type="predicted"/>
<evidence type="ECO:0000313" key="1">
    <source>
        <dbReference type="EMBL" id="KAA0065506.1"/>
    </source>
</evidence>